<evidence type="ECO:0000313" key="1">
    <source>
        <dbReference type="EMBL" id="KKM61295.1"/>
    </source>
</evidence>
<name>A0A0F9LB85_9ZZZZ</name>
<accession>A0A0F9LB85</accession>
<comment type="caution">
    <text evidence="1">The sequence shown here is derived from an EMBL/GenBank/DDBJ whole genome shotgun (WGS) entry which is preliminary data.</text>
</comment>
<organism evidence="1">
    <name type="scientific">marine sediment metagenome</name>
    <dbReference type="NCBI Taxonomy" id="412755"/>
    <lineage>
        <taxon>unclassified sequences</taxon>
        <taxon>metagenomes</taxon>
        <taxon>ecological metagenomes</taxon>
    </lineage>
</organism>
<proteinExistence type="predicted"/>
<dbReference type="EMBL" id="LAZR01011510">
    <property type="protein sequence ID" value="KKM61295.1"/>
    <property type="molecule type" value="Genomic_DNA"/>
</dbReference>
<reference evidence="1" key="1">
    <citation type="journal article" date="2015" name="Nature">
        <title>Complex archaea that bridge the gap between prokaryotes and eukaryotes.</title>
        <authorList>
            <person name="Spang A."/>
            <person name="Saw J.H."/>
            <person name="Jorgensen S.L."/>
            <person name="Zaremba-Niedzwiedzka K."/>
            <person name="Martijn J."/>
            <person name="Lind A.E."/>
            <person name="van Eijk R."/>
            <person name="Schleper C."/>
            <person name="Guy L."/>
            <person name="Ettema T.J."/>
        </authorList>
    </citation>
    <scope>NUCLEOTIDE SEQUENCE</scope>
</reference>
<dbReference type="AlphaFoldDB" id="A0A0F9LB85"/>
<protein>
    <submittedName>
        <fullName evidence="1">Uncharacterized protein</fullName>
    </submittedName>
</protein>
<sequence length="56" mass="6320">MSWFRKELIECAACKGIGKQAPLRPVKLEMEGPHKDFFMLLQGICLACRGAGKVRR</sequence>
<gene>
    <name evidence="1" type="ORF">LCGC14_1533200</name>
</gene>